<keyword evidence="4" id="KW-0418">Kinase</keyword>
<evidence type="ECO:0000256" key="1">
    <source>
        <dbReference type="ARBA" id="ARBA00022553"/>
    </source>
</evidence>
<dbReference type="GO" id="GO:0000160">
    <property type="term" value="P:phosphorelay signal transduction system"/>
    <property type="evidence" value="ECO:0007669"/>
    <property type="project" value="InterPro"/>
</dbReference>
<dbReference type="SUPFAM" id="SSF52172">
    <property type="entry name" value="CheY-like"/>
    <property type="match status" value="1"/>
</dbReference>
<dbReference type="GO" id="GO:0016301">
    <property type="term" value="F:kinase activity"/>
    <property type="evidence" value="ECO:0007669"/>
    <property type="project" value="UniProtKB-KW"/>
</dbReference>
<comment type="caution">
    <text evidence="4">The sequence shown here is derived from an EMBL/GenBank/DDBJ whole genome shotgun (WGS) entry which is preliminary data.</text>
</comment>
<organism evidence="4 5">
    <name type="scientific">Paenibacillus nuruki</name>
    <dbReference type="NCBI Taxonomy" id="1886670"/>
    <lineage>
        <taxon>Bacteria</taxon>
        <taxon>Bacillati</taxon>
        <taxon>Bacillota</taxon>
        <taxon>Bacilli</taxon>
        <taxon>Bacillales</taxon>
        <taxon>Paenibacillaceae</taxon>
        <taxon>Paenibacillus</taxon>
    </lineage>
</organism>
<dbReference type="Pfam" id="PF00072">
    <property type="entry name" value="Response_reg"/>
    <property type="match status" value="1"/>
</dbReference>
<dbReference type="EMBL" id="MDER01000031">
    <property type="protein sequence ID" value="ODP29379.1"/>
    <property type="molecule type" value="Genomic_DNA"/>
</dbReference>
<dbReference type="PANTHER" id="PTHR44591">
    <property type="entry name" value="STRESS RESPONSE REGULATOR PROTEIN 1"/>
    <property type="match status" value="1"/>
</dbReference>
<gene>
    <name evidence="4" type="ORF">PTI45_01388</name>
</gene>
<dbReference type="InterPro" id="IPR011006">
    <property type="entry name" value="CheY-like_superfamily"/>
</dbReference>
<keyword evidence="4" id="KW-0808">Transferase</keyword>
<feature type="domain" description="Response regulatory" evidence="3">
    <location>
        <begin position="9"/>
        <end position="127"/>
    </location>
</feature>
<dbReference type="PANTHER" id="PTHR44591:SF3">
    <property type="entry name" value="RESPONSE REGULATORY DOMAIN-CONTAINING PROTEIN"/>
    <property type="match status" value="1"/>
</dbReference>
<dbReference type="Proteomes" id="UP000094578">
    <property type="component" value="Unassembled WGS sequence"/>
</dbReference>
<evidence type="ECO:0000313" key="5">
    <source>
        <dbReference type="Proteomes" id="UP000094578"/>
    </source>
</evidence>
<dbReference type="RefSeq" id="WP_069326805.1">
    <property type="nucleotide sequence ID" value="NZ_MDER01000031.1"/>
</dbReference>
<dbReference type="Gene3D" id="3.40.50.2300">
    <property type="match status" value="1"/>
</dbReference>
<dbReference type="InterPro" id="IPR001789">
    <property type="entry name" value="Sig_transdc_resp-reg_receiver"/>
</dbReference>
<dbReference type="AlphaFoldDB" id="A0A1E3L6H9"/>
<protein>
    <submittedName>
        <fullName evidence="4">Signal transduction histidine-protein kinase</fullName>
    </submittedName>
</protein>
<dbReference type="STRING" id="1886670.PTI45_01388"/>
<dbReference type="PROSITE" id="PS50110">
    <property type="entry name" value="RESPONSE_REGULATORY"/>
    <property type="match status" value="1"/>
</dbReference>
<evidence type="ECO:0000259" key="3">
    <source>
        <dbReference type="PROSITE" id="PS50110"/>
    </source>
</evidence>
<evidence type="ECO:0000313" key="4">
    <source>
        <dbReference type="EMBL" id="ODP29379.1"/>
    </source>
</evidence>
<keyword evidence="5" id="KW-1185">Reference proteome</keyword>
<evidence type="ECO:0000256" key="2">
    <source>
        <dbReference type="PROSITE-ProRule" id="PRU00169"/>
    </source>
</evidence>
<dbReference type="InterPro" id="IPR050595">
    <property type="entry name" value="Bact_response_regulator"/>
</dbReference>
<accession>A0A1E3L6H9</accession>
<feature type="modified residue" description="4-aspartylphosphate" evidence="2">
    <location>
        <position position="60"/>
    </location>
</feature>
<dbReference type="SMART" id="SM00448">
    <property type="entry name" value="REC"/>
    <property type="match status" value="1"/>
</dbReference>
<proteinExistence type="predicted"/>
<reference evidence="4 5" key="1">
    <citation type="submission" date="2016-08" db="EMBL/GenBank/DDBJ databases">
        <title>Genome sequencing of Paenibacillus sp. TI45-13ar, isolated from Korean traditional nuruk.</title>
        <authorList>
            <person name="Kim S.-J."/>
        </authorList>
    </citation>
    <scope>NUCLEOTIDE SEQUENCE [LARGE SCALE GENOMIC DNA]</scope>
    <source>
        <strain evidence="4 5">TI45-13ar</strain>
    </source>
</reference>
<name>A0A1E3L6H9_9BACL</name>
<keyword evidence="1 2" id="KW-0597">Phosphoprotein</keyword>
<sequence>MNMNQVQNEVLYIEDDEINLALMRHIFLKKLPSLKLIEATTARQGIEIAKERKLSLILLDIGLPDQDRFTALKEIKSWMVQEPTPIWAVSASVFESDIKNGLNAGFEKYITKPYDVQKIVKLIKNTVTVGTINTN</sequence>